<dbReference type="AlphaFoldDB" id="A0A6J6Q940"/>
<protein>
    <submittedName>
        <fullName evidence="1">Unannotated protein</fullName>
    </submittedName>
</protein>
<dbReference type="Gene3D" id="3.40.50.150">
    <property type="entry name" value="Vaccinia Virus protein VP39"/>
    <property type="match status" value="1"/>
</dbReference>
<sequence length="183" mass="20039">MEVGAATFTILRPADPDELLDEVAFENNEFLPYWAQLWPSALELVEALPLDLAGVSVIEVGCGLGIPSLVAASRGAEVVATDWAPEAIELLHENARRNDLVVDARQADWRTFTGNFDLAIAADVLYEERNVAPLLALLPRLAPITLLADPGRPHAKLFFAAAPEHWNISPAGQRVSRLERRVE</sequence>
<dbReference type="Pfam" id="PF10294">
    <property type="entry name" value="Methyltransf_16"/>
    <property type="match status" value="1"/>
</dbReference>
<name>A0A6J6Q940_9ZZZZ</name>
<dbReference type="EMBL" id="CAEZXP010000008">
    <property type="protein sequence ID" value="CAB4708260.1"/>
    <property type="molecule type" value="Genomic_DNA"/>
</dbReference>
<evidence type="ECO:0000313" key="1">
    <source>
        <dbReference type="EMBL" id="CAB4708260.1"/>
    </source>
</evidence>
<dbReference type="PANTHER" id="PTHR14614:SF132">
    <property type="entry name" value="PROTEIN-LYSINE METHYLTRANSFERASE C42C1.13"/>
    <property type="match status" value="1"/>
</dbReference>
<reference evidence="1" key="1">
    <citation type="submission" date="2020-05" db="EMBL/GenBank/DDBJ databases">
        <authorList>
            <person name="Chiriac C."/>
            <person name="Salcher M."/>
            <person name="Ghai R."/>
            <person name="Kavagutti S V."/>
        </authorList>
    </citation>
    <scope>NUCLEOTIDE SEQUENCE</scope>
</reference>
<dbReference type="PANTHER" id="PTHR14614">
    <property type="entry name" value="HEPATOCELLULAR CARCINOMA-ASSOCIATED ANTIGEN"/>
    <property type="match status" value="1"/>
</dbReference>
<dbReference type="CDD" id="cd02440">
    <property type="entry name" value="AdoMet_MTases"/>
    <property type="match status" value="1"/>
</dbReference>
<accession>A0A6J6Q940</accession>
<dbReference type="InterPro" id="IPR019410">
    <property type="entry name" value="Methyltransf_16"/>
</dbReference>
<dbReference type="InterPro" id="IPR029063">
    <property type="entry name" value="SAM-dependent_MTases_sf"/>
</dbReference>
<gene>
    <name evidence="1" type="ORF">UFOPK2399_01821</name>
</gene>
<dbReference type="SUPFAM" id="SSF53335">
    <property type="entry name" value="S-adenosyl-L-methionine-dependent methyltransferases"/>
    <property type="match status" value="1"/>
</dbReference>
<organism evidence="1">
    <name type="scientific">freshwater metagenome</name>
    <dbReference type="NCBI Taxonomy" id="449393"/>
    <lineage>
        <taxon>unclassified sequences</taxon>
        <taxon>metagenomes</taxon>
        <taxon>ecological metagenomes</taxon>
    </lineage>
</organism>
<proteinExistence type="predicted"/>